<comment type="caution">
    <text evidence="1">The sequence shown here is derived from an EMBL/GenBank/DDBJ whole genome shotgun (WGS) entry which is preliminary data.</text>
</comment>
<accession>A0A9W4GJF5</accession>
<gene>
    <name evidence="1" type="ORF">BGTH12_LOCUS7223</name>
</gene>
<dbReference type="EMBL" id="CAJHIT010000010">
    <property type="protein sequence ID" value="CAD6505865.1"/>
    <property type="molecule type" value="Genomic_DNA"/>
</dbReference>
<evidence type="ECO:0000313" key="1">
    <source>
        <dbReference type="EMBL" id="CAD6505865.1"/>
    </source>
</evidence>
<proteinExistence type="predicted"/>
<dbReference type="AlphaFoldDB" id="A0A9W4GJF5"/>
<protein>
    <submittedName>
        <fullName evidence="1">BgTH12-06797</fullName>
    </submittedName>
</protein>
<name>A0A9W4GJF5_BLUGR</name>
<evidence type="ECO:0000313" key="2">
    <source>
        <dbReference type="Proteomes" id="UP000683417"/>
    </source>
</evidence>
<reference evidence="1" key="1">
    <citation type="submission" date="2020-10" db="EMBL/GenBank/DDBJ databases">
        <authorList>
            <person name="Muller C M."/>
        </authorList>
    </citation>
    <scope>NUCLEOTIDE SEQUENCE</scope>
    <source>
        <strain evidence="1">THUN-12</strain>
    </source>
</reference>
<dbReference type="Proteomes" id="UP000683417">
    <property type="component" value="Unassembled WGS sequence"/>
</dbReference>
<organism evidence="1 2">
    <name type="scientific">Blumeria graminis f. sp. triticale</name>
    <dbReference type="NCBI Taxonomy" id="1689686"/>
    <lineage>
        <taxon>Eukaryota</taxon>
        <taxon>Fungi</taxon>
        <taxon>Dikarya</taxon>
        <taxon>Ascomycota</taxon>
        <taxon>Pezizomycotina</taxon>
        <taxon>Leotiomycetes</taxon>
        <taxon>Erysiphales</taxon>
        <taxon>Erysiphaceae</taxon>
        <taxon>Blumeria</taxon>
    </lineage>
</organism>
<sequence>MYYLSLHYLEYRKLYVFEELKL</sequence>